<dbReference type="VEuPathDB" id="FungiDB:AeMF1_001429"/>
<protein>
    <recommendedName>
        <fullName evidence="16">Kinesin motor domain-containing protein</fullName>
    </recommendedName>
</protein>
<accession>A0A6G0WX85</accession>
<keyword evidence="2 7" id="KW-0547">Nucleotide-binding</keyword>
<dbReference type="InterPro" id="IPR019821">
    <property type="entry name" value="Kinesin_motor_CS"/>
</dbReference>
<feature type="repeat" description="PPR" evidence="8">
    <location>
        <begin position="297"/>
        <end position="331"/>
    </location>
</feature>
<feature type="binding site" evidence="7">
    <location>
        <begin position="726"/>
        <end position="733"/>
    </location>
    <ligand>
        <name>ATP</name>
        <dbReference type="ChEBI" id="CHEBI:30616"/>
    </ligand>
</feature>
<dbReference type="PANTHER" id="PTHR47968">
    <property type="entry name" value="CENTROMERE PROTEIN E"/>
    <property type="match status" value="1"/>
</dbReference>
<dbReference type="Gene3D" id="1.25.40.10">
    <property type="entry name" value="Tetratricopeptide repeat domain"/>
    <property type="match status" value="2"/>
</dbReference>
<dbReference type="SUPFAM" id="SSF57903">
    <property type="entry name" value="FYVE/PHD zinc finger"/>
    <property type="match status" value="1"/>
</dbReference>
<dbReference type="GO" id="GO:0005524">
    <property type="term" value="F:ATP binding"/>
    <property type="evidence" value="ECO:0007669"/>
    <property type="project" value="UniProtKB-UniRule"/>
</dbReference>
<evidence type="ECO:0000256" key="7">
    <source>
        <dbReference type="PROSITE-ProRule" id="PRU00283"/>
    </source>
</evidence>
<proteinExistence type="inferred from homology"/>
<dbReference type="PROSITE" id="PS50067">
    <property type="entry name" value="KINESIN_MOTOR_2"/>
    <property type="match status" value="1"/>
</dbReference>
<evidence type="ECO:0000313" key="15">
    <source>
        <dbReference type="Proteomes" id="UP000481153"/>
    </source>
</evidence>
<dbReference type="Gene3D" id="3.30.40.10">
    <property type="entry name" value="Zinc/RING finger domain, C3HC4 (zinc finger)"/>
    <property type="match status" value="1"/>
</dbReference>
<dbReference type="PRINTS" id="PR00380">
    <property type="entry name" value="KINESINHEAVY"/>
</dbReference>
<keyword evidence="11" id="KW-0812">Transmembrane</keyword>
<keyword evidence="3 6" id="KW-0863">Zinc-finger</keyword>
<evidence type="ECO:0000256" key="4">
    <source>
        <dbReference type="ARBA" id="ARBA00022833"/>
    </source>
</evidence>
<dbReference type="GO" id="GO:0003777">
    <property type="term" value="F:microtubule motor activity"/>
    <property type="evidence" value="ECO:0007669"/>
    <property type="project" value="InterPro"/>
</dbReference>
<feature type="compositionally biased region" description="Polar residues" evidence="10">
    <location>
        <begin position="1393"/>
        <end position="1409"/>
    </location>
</feature>
<evidence type="ECO:0000256" key="9">
    <source>
        <dbReference type="SAM" id="Coils"/>
    </source>
</evidence>
<dbReference type="InterPro" id="IPR027640">
    <property type="entry name" value="Kinesin-like_fam"/>
</dbReference>
<evidence type="ECO:0000256" key="11">
    <source>
        <dbReference type="SAM" id="Phobius"/>
    </source>
</evidence>
<dbReference type="Pfam" id="PF13041">
    <property type="entry name" value="PPR_2"/>
    <property type="match status" value="1"/>
</dbReference>
<feature type="transmembrane region" description="Helical" evidence="11">
    <location>
        <begin position="354"/>
        <end position="373"/>
    </location>
</feature>
<dbReference type="Proteomes" id="UP000481153">
    <property type="component" value="Unassembled WGS sequence"/>
</dbReference>
<feature type="compositionally biased region" description="Polar residues" evidence="10">
    <location>
        <begin position="1226"/>
        <end position="1237"/>
    </location>
</feature>
<dbReference type="InterPro" id="IPR002885">
    <property type="entry name" value="PPR_rpt"/>
</dbReference>
<dbReference type="EMBL" id="VJMJ01000137">
    <property type="protein sequence ID" value="KAF0732108.1"/>
    <property type="molecule type" value="Genomic_DNA"/>
</dbReference>
<dbReference type="InterPro" id="IPR011990">
    <property type="entry name" value="TPR-like_helical_dom_sf"/>
</dbReference>
<evidence type="ECO:0000256" key="3">
    <source>
        <dbReference type="ARBA" id="ARBA00022771"/>
    </source>
</evidence>
<feature type="coiled-coil region" evidence="9">
    <location>
        <begin position="965"/>
        <end position="999"/>
    </location>
</feature>
<feature type="domain" description="PHD-type" evidence="12">
    <location>
        <begin position="1031"/>
        <end position="1085"/>
    </location>
</feature>
<evidence type="ECO:0000256" key="2">
    <source>
        <dbReference type="ARBA" id="ARBA00022741"/>
    </source>
</evidence>
<evidence type="ECO:0000256" key="8">
    <source>
        <dbReference type="PROSITE-ProRule" id="PRU00708"/>
    </source>
</evidence>
<sequence length="1417" mass="157037">MLATWVRRQAFHGRNVALQASFSSLNAPRHKDQVPSAPAASAETVNAADVKSELMAIKVTLERAQTISPSYWRTIGKVLGQCRSSHLIEAARPIVSKAVLLDSPIGTVHNEIIRLKLHLGELTDVIALAKAKTLPLTTQTLSRILGACARAPQNLVVEGFELFELAFAQGTVPPMPVYHSLFFLCAKANDVERLEQVKQHMIDSGVPMDAMCHGTCLRMECRAGDVDAALKRYNELTADDITLPAQAMNDFLEALTEADHYEDARIIVEAVQAKMPNKPWGKPVEPTEEEIKRRPLNTISYNILIKSCGKEHRMDEAFKWYEDMKSKGLKPTTTTINTMLHGVFHGKFRTINSTVVYTGLAGVGVFAGSAAYATDFSDSMGAVAITASILASLAVGIYVNPFGVKRAIYPNESGQREPIPQAILRRLDEEEHVGRAMLLWQELLGYGLQPDVATFDIFVRTCVRKRHPELAANVLLDASNPNSIVSRRKARGAIKYNFELSLDSTVRLIQALVAQNLLPLVDQLFDVALSSHRFDELIKRSGSNVRYSLEAFQTPKVTAIVLAKFLAPHLKSTMPKHAIGFDVQNCYAVLDVLDAIDPVTRSLFVMEDVLGTGHGVGMLSVNRQRLEKYFKQRISLMVLGAYARVDVQVSCRFKQLDKGEPALALDFPDAHTMCIDIDGGRQSSKHTAFSRVFPAETTQEEVFDHIGLPVVNELLHGYNCTILAYGQTGSGKTHTILGSKSEMGLLPRLVDSLFDSIPADDATVVSISCYEVYQERIGDLVNPLNVNLRIREDKDRGIWVEGATDVDVKDTAGAMRVVNKGISNRSTGGHLMNAASSRSHCVFVMTVSRPTQAGLKQTGKLYVVDLAGSEVVRKTAACGKRLDEAKHINKSLTALGLVINALTDGKARHVPYRDSKLTRLLQNSLGGNAKTHLILTCSSSTDNLEETLSTIRFGARAQHIQNSPHVNAEKDVSEYKQLLAQMERKIEALSAYIENLEDPATRLCPKCQGSPRPPTPTTASSCADEVGQNQQPVCSQCNQQDGELILCDGNCGQFWHRGCVCHGEVDGNGADMNNLEFYCPSCHMATDVSAMTREIGSLKDALQRMKMERDHVEERANVDKAVFDLGDQKNSDIHRQLESTIAAQDQRIQDLLYARDQLHLQVHHLKEAVQDKEREMIDLKRSHQLVLDQNQAEIEIIRRTISTYERNHEVMQAKVDDLESRLAASEKQSPKQQTTPAQHEDPPVVMNRRDDEAAKGNPRQIAPQSFPMLRPSAPNSPSKSPARPVTVFDDPRQHIASRGNIQHWWSGNHHGDGHSYIPNDKTTTAPIEPNNSTEEPRVLDGTKPFKARLVGLLASLQEETDAFKDLGDKLTMEQTRQKTRQKTRRTRRFLPDIQQTDEFNQSVTPTPTQAFPDGKDS</sequence>
<evidence type="ECO:0000256" key="5">
    <source>
        <dbReference type="ARBA" id="ARBA00022840"/>
    </source>
</evidence>
<dbReference type="SUPFAM" id="SSF52540">
    <property type="entry name" value="P-loop containing nucleoside triphosphate hydrolases"/>
    <property type="match status" value="1"/>
</dbReference>
<dbReference type="CDD" id="cd15489">
    <property type="entry name" value="PHD_SF"/>
    <property type="match status" value="1"/>
</dbReference>
<dbReference type="Gene3D" id="3.40.850.10">
    <property type="entry name" value="Kinesin motor domain"/>
    <property type="match status" value="1"/>
</dbReference>
<feature type="coiled-coil region" evidence="9">
    <location>
        <begin position="1088"/>
        <end position="1115"/>
    </location>
</feature>
<dbReference type="InterPro" id="IPR013083">
    <property type="entry name" value="Znf_RING/FYVE/PHD"/>
</dbReference>
<feature type="compositionally biased region" description="Basic residues" evidence="10">
    <location>
        <begin position="1377"/>
        <end position="1388"/>
    </location>
</feature>
<dbReference type="PROSITE" id="PS51375">
    <property type="entry name" value="PPR"/>
    <property type="match status" value="1"/>
</dbReference>
<dbReference type="PROSITE" id="PS00411">
    <property type="entry name" value="KINESIN_MOTOR_1"/>
    <property type="match status" value="1"/>
</dbReference>
<dbReference type="GO" id="GO:0007018">
    <property type="term" value="P:microtubule-based movement"/>
    <property type="evidence" value="ECO:0007669"/>
    <property type="project" value="InterPro"/>
</dbReference>
<reference evidence="14 15" key="1">
    <citation type="submission" date="2019-07" db="EMBL/GenBank/DDBJ databases">
        <title>Genomics analysis of Aphanomyces spp. identifies a new class of oomycete effector associated with host adaptation.</title>
        <authorList>
            <person name="Gaulin E."/>
        </authorList>
    </citation>
    <scope>NUCLEOTIDE SEQUENCE [LARGE SCALE GENOMIC DNA]</scope>
    <source>
        <strain evidence="14 15">ATCC 201684</strain>
    </source>
</reference>
<dbReference type="InterPro" id="IPR019787">
    <property type="entry name" value="Znf_PHD-finger"/>
</dbReference>
<dbReference type="GO" id="GO:0008017">
    <property type="term" value="F:microtubule binding"/>
    <property type="evidence" value="ECO:0007669"/>
    <property type="project" value="InterPro"/>
</dbReference>
<dbReference type="PROSITE" id="PS50016">
    <property type="entry name" value="ZF_PHD_2"/>
    <property type="match status" value="1"/>
</dbReference>
<feature type="domain" description="Kinesin motor" evidence="13">
    <location>
        <begin position="646"/>
        <end position="960"/>
    </location>
</feature>
<keyword evidence="15" id="KW-1185">Reference proteome</keyword>
<dbReference type="SMART" id="SM00129">
    <property type="entry name" value="KISc"/>
    <property type="match status" value="1"/>
</dbReference>
<keyword evidence="9" id="KW-0175">Coiled coil</keyword>
<keyword evidence="4" id="KW-0862">Zinc</keyword>
<feature type="region of interest" description="Disordered" evidence="10">
    <location>
        <begin position="1373"/>
        <end position="1417"/>
    </location>
</feature>
<evidence type="ECO:0008006" key="16">
    <source>
        <dbReference type="Google" id="ProtNLM"/>
    </source>
</evidence>
<evidence type="ECO:0000313" key="14">
    <source>
        <dbReference type="EMBL" id="KAF0732108.1"/>
    </source>
</evidence>
<keyword evidence="5 7" id="KW-0067">ATP-binding</keyword>
<name>A0A6G0WX85_9STRA</name>
<keyword evidence="7" id="KW-0505">Motor protein</keyword>
<feature type="region of interest" description="Disordered" evidence="10">
    <location>
        <begin position="1221"/>
        <end position="1286"/>
    </location>
</feature>
<dbReference type="PANTHER" id="PTHR47968:SF17">
    <property type="entry name" value="KINESIN-LIKE PROTEIN"/>
    <property type="match status" value="1"/>
</dbReference>
<comment type="caution">
    <text evidence="14">The sequence shown here is derived from an EMBL/GenBank/DDBJ whole genome shotgun (WGS) entry which is preliminary data.</text>
</comment>
<dbReference type="InterPro" id="IPR027417">
    <property type="entry name" value="P-loop_NTPase"/>
</dbReference>
<keyword evidence="1" id="KW-0479">Metal-binding</keyword>
<keyword evidence="11" id="KW-1133">Transmembrane helix</keyword>
<evidence type="ECO:0000256" key="6">
    <source>
        <dbReference type="PROSITE-ProRule" id="PRU00146"/>
    </source>
</evidence>
<dbReference type="InterPro" id="IPR011011">
    <property type="entry name" value="Znf_FYVE_PHD"/>
</dbReference>
<dbReference type="Pfam" id="PF00225">
    <property type="entry name" value="Kinesin"/>
    <property type="match status" value="1"/>
</dbReference>
<dbReference type="InterPro" id="IPR036961">
    <property type="entry name" value="Kinesin_motor_dom_sf"/>
</dbReference>
<evidence type="ECO:0000256" key="1">
    <source>
        <dbReference type="ARBA" id="ARBA00022723"/>
    </source>
</evidence>
<dbReference type="NCBIfam" id="TIGR00756">
    <property type="entry name" value="PPR"/>
    <property type="match status" value="1"/>
</dbReference>
<organism evidence="14 15">
    <name type="scientific">Aphanomyces euteiches</name>
    <dbReference type="NCBI Taxonomy" id="100861"/>
    <lineage>
        <taxon>Eukaryota</taxon>
        <taxon>Sar</taxon>
        <taxon>Stramenopiles</taxon>
        <taxon>Oomycota</taxon>
        <taxon>Saprolegniomycetes</taxon>
        <taxon>Saprolegniales</taxon>
        <taxon>Verrucalvaceae</taxon>
        <taxon>Aphanomyces</taxon>
    </lineage>
</organism>
<feature type="transmembrane region" description="Helical" evidence="11">
    <location>
        <begin position="379"/>
        <end position="399"/>
    </location>
</feature>
<gene>
    <name evidence="14" type="ORF">Ae201684_010760</name>
</gene>
<dbReference type="InterPro" id="IPR001752">
    <property type="entry name" value="Kinesin_motor_dom"/>
</dbReference>
<keyword evidence="11" id="KW-0472">Membrane</keyword>
<feature type="compositionally biased region" description="Basic and acidic residues" evidence="10">
    <location>
        <begin position="1238"/>
        <end position="1254"/>
    </location>
</feature>
<evidence type="ECO:0000256" key="10">
    <source>
        <dbReference type="SAM" id="MobiDB-lite"/>
    </source>
</evidence>
<evidence type="ECO:0000259" key="13">
    <source>
        <dbReference type="PROSITE" id="PS50067"/>
    </source>
</evidence>
<feature type="compositionally biased region" description="Low complexity" evidence="10">
    <location>
        <begin position="1270"/>
        <end position="1284"/>
    </location>
</feature>
<comment type="similarity">
    <text evidence="7">Belongs to the TRAFAC class myosin-kinesin ATPase superfamily. Kinesin family.</text>
</comment>
<dbReference type="GO" id="GO:0008270">
    <property type="term" value="F:zinc ion binding"/>
    <property type="evidence" value="ECO:0007669"/>
    <property type="project" value="UniProtKB-KW"/>
</dbReference>
<evidence type="ECO:0000259" key="12">
    <source>
        <dbReference type="PROSITE" id="PS50016"/>
    </source>
</evidence>